<comment type="caution">
    <text evidence="1">The sequence shown here is derived from an EMBL/GenBank/DDBJ whole genome shotgun (WGS) entry which is preliminary data.</text>
</comment>
<sequence>MSGNLILWIAAVTAIFTAYQFRNRILERAWRFYLRRASNEQLEKAVRLQYEAYERDRRSFSLEGLDWLLEMSRYLSHIWSGKLCIARECHGSDYSEPVRQALEKKEKLNSAILEFWQNAEKHLTYEINRRKYFNP</sequence>
<dbReference type="EMBL" id="DVNC01000040">
    <property type="protein sequence ID" value="HIU53684.1"/>
    <property type="molecule type" value="Genomic_DNA"/>
</dbReference>
<accession>A0A9D1M4U0</accession>
<evidence type="ECO:0000313" key="1">
    <source>
        <dbReference type="EMBL" id="HIU53684.1"/>
    </source>
</evidence>
<organism evidence="1 2">
    <name type="scientific">Candidatus Scatocola faecipullorum</name>
    <dbReference type="NCBI Taxonomy" id="2840917"/>
    <lineage>
        <taxon>Bacteria</taxon>
        <taxon>Pseudomonadati</taxon>
        <taxon>Pseudomonadota</taxon>
        <taxon>Alphaproteobacteria</taxon>
        <taxon>Rhodospirillales</taxon>
        <taxon>Rhodospirillaceae</taxon>
        <taxon>Rhodospirillaceae incertae sedis</taxon>
        <taxon>Candidatus Scatocola</taxon>
    </lineage>
</organism>
<reference evidence="1" key="1">
    <citation type="submission" date="2020-10" db="EMBL/GenBank/DDBJ databases">
        <authorList>
            <person name="Gilroy R."/>
        </authorList>
    </citation>
    <scope>NUCLEOTIDE SEQUENCE</scope>
    <source>
        <strain evidence="1">ChiW3-316</strain>
    </source>
</reference>
<reference evidence="1" key="2">
    <citation type="journal article" date="2021" name="PeerJ">
        <title>Extensive microbial diversity within the chicken gut microbiome revealed by metagenomics and culture.</title>
        <authorList>
            <person name="Gilroy R."/>
            <person name="Ravi A."/>
            <person name="Getino M."/>
            <person name="Pursley I."/>
            <person name="Horton D.L."/>
            <person name="Alikhan N.F."/>
            <person name="Baker D."/>
            <person name="Gharbi K."/>
            <person name="Hall N."/>
            <person name="Watson M."/>
            <person name="Adriaenssens E.M."/>
            <person name="Foster-Nyarko E."/>
            <person name="Jarju S."/>
            <person name="Secka A."/>
            <person name="Antonio M."/>
            <person name="Oren A."/>
            <person name="Chaudhuri R.R."/>
            <person name="La Ragione R."/>
            <person name="Hildebrand F."/>
            <person name="Pallen M.J."/>
        </authorList>
    </citation>
    <scope>NUCLEOTIDE SEQUENCE</scope>
    <source>
        <strain evidence="1">ChiW3-316</strain>
    </source>
</reference>
<dbReference type="Proteomes" id="UP000824107">
    <property type="component" value="Unassembled WGS sequence"/>
</dbReference>
<gene>
    <name evidence="1" type="ORF">IAD20_06345</name>
</gene>
<evidence type="ECO:0000313" key="2">
    <source>
        <dbReference type="Proteomes" id="UP000824107"/>
    </source>
</evidence>
<name>A0A9D1M4U0_9PROT</name>
<dbReference type="AlphaFoldDB" id="A0A9D1M4U0"/>
<proteinExistence type="predicted"/>
<protein>
    <submittedName>
        <fullName evidence="1">Uncharacterized protein</fullName>
    </submittedName>
</protein>